<sequence>MIQWFSKKLMGQLEVLEKRLKGKSGFVQPGPYARKSFDFLAAGGMNIPEESTEKKTFFFKVLPMIAQSMFGNFHMTKSLAMDPKKPRTIASPTLLADIETFCKAHKVSMIGYTKLNPDYIFDHTAVKYDNVVVLAQEMNEQRIMEAPSMNTEVMIQETYKDVGGTANKLARFLRLKKYGAHASHSVRGNIILPPVAQDAGLGYVGRNGVLLTEKLGPRVRLAAVMTSIENLPFADKENNPHQWIRNFCDMCGRCIKKCPPKALYEKAIQREGGALTHVDNKLCYPYFHKNYGCGVCLKVCPFSRSDFRVYKKAFERKKRKDAKREKKNS</sequence>
<organism evidence="5 6">
    <name type="scientific">Flagellimonas maritima</name>
    <dbReference type="NCBI Taxonomy" id="1383885"/>
    <lineage>
        <taxon>Bacteria</taxon>
        <taxon>Pseudomonadati</taxon>
        <taxon>Bacteroidota</taxon>
        <taxon>Flavobacteriia</taxon>
        <taxon>Flavobacteriales</taxon>
        <taxon>Flavobacteriaceae</taxon>
        <taxon>Flagellimonas</taxon>
    </lineage>
</organism>
<protein>
    <recommendedName>
        <fullName evidence="4">4Fe-4S ferredoxin-type domain-containing protein</fullName>
    </recommendedName>
</protein>
<keyword evidence="1" id="KW-0479">Metal-binding</keyword>
<name>A0A2Z4LRD7_9FLAO</name>
<dbReference type="RefSeq" id="WP_112377869.1">
    <property type="nucleotide sequence ID" value="NZ_CP030104.1"/>
</dbReference>
<dbReference type="Proteomes" id="UP000248536">
    <property type="component" value="Chromosome"/>
</dbReference>
<gene>
    <name evidence="5" type="ORF">HME9304_01393</name>
</gene>
<dbReference type="EMBL" id="CP030104">
    <property type="protein sequence ID" value="AWX44393.1"/>
    <property type="molecule type" value="Genomic_DNA"/>
</dbReference>
<evidence type="ECO:0000256" key="2">
    <source>
        <dbReference type="ARBA" id="ARBA00023004"/>
    </source>
</evidence>
<feature type="domain" description="4Fe-4S ferredoxin-type" evidence="4">
    <location>
        <begin position="239"/>
        <end position="268"/>
    </location>
</feature>
<dbReference type="Gene3D" id="3.30.70.20">
    <property type="match status" value="1"/>
</dbReference>
<dbReference type="InterPro" id="IPR017896">
    <property type="entry name" value="4Fe4S_Fe-S-bd"/>
</dbReference>
<proteinExistence type="predicted"/>
<dbReference type="PANTHER" id="PTHR42827:SF1">
    <property type="entry name" value="IRON-SULFUR CLUSTER-BINDING PROTEIN"/>
    <property type="match status" value="1"/>
</dbReference>
<keyword evidence="2" id="KW-0408">Iron</keyword>
<evidence type="ECO:0000256" key="1">
    <source>
        <dbReference type="ARBA" id="ARBA00022723"/>
    </source>
</evidence>
<reference evidence="5 6" key="1">
    <citation type="submission" date="2018-06" db="EMBL/GenBank/DDBJ databases">
        <title>Spongiibacterium sp. HME9304 Genome sequencing and assembly.</title>
        <authorList>
            <person name="Kang H."/>
            <person name="Kim H."/>
            <person name="Joh K."/>
        </authorList>
    </citation>
    <scope>NUCLEOTIDE SEQUENCE [LARGE SCALE GENOMIC DNA]</scope>
    <source>
        <strain evidence="5 6">HME9304</strain>
    </source>
</reference>
<dbReference type="PANTHER" id="PTHR42827">
    <property type="entry name" value="IRON-SULFUR CLUSTER-BINDING PROTEIN-RELATED"/>
    <property type="match status" value="1"/>
</dbReference>
<evidence type="ECO:0000313" key="5">
    <source>
        <dbReference type="EMBL" id="AWX44393.1"/>
    </source>
</evidence>
<dbReference type="GO" id="GO:0046872">
    <property type="term" value="F:metal ion binding"/>
    <property type="evidence" value="ECO:0007669"/>
    <property type="project" value="UniProtKB-KW"/>
</dbReference>
<dbReference type="SUPFAM" id="SSF54862">
    <property type="entry name" value="4Fe-4S ferredoxins"/>
    <property type="match status" value="1"/>
</dbReference>
<dbReference type="GO" id="GO:0051536">
    <property type="term" value="F:iron-sulfur cluster binding"/>
    <property type="evidence" value="ECO:0007669"/>
    <property type="project" value="UniProtKB-KW"/>
</dbReference>
<evidence type="ECO:0000313" key="6">
    <source>
        <dbReference type="Proteomes" id="UP000248536"/>
    </source>
</evidence>
<dbReference type="PROSITE" id="PS00198">
    <property type="entry name" value="4FE4S_FER_1"/>
    <property type="match status" value="1"/>
</dbReference>
<dbReference type="AlphaFoldDB" id="A0A2Z4LRD7"/>
<evidence type="ECO:0000256" key="3">
    <source>
        <dbReference type="ARBA" id="ARBA00023014"/>
    </source>
</evidence>
<dbReference type="PROSITE" id="PS51379">
    <property type="entry name" value="4FE4S_FER_2"/>
    <property type="match status" value="1"/>
</dbReference>
<evidence type="ECO:0000259" key="4">
    <source>
        <dbReference type="PROSITE" id="PS51379"/>
    </source>
</evidence>
<accession>A0A2Z4LRD7</accession>
<keyword evidence="3" id="KW-0411">Iron-sulfur</keyword>
<keyword evidence="6" id="KW-1185">Reference proteome</keyword>
<dbReference type="OrthoDB" id="9808559at2"/>
<dbReference type="InterPro" id="IPR017900">
    <property type="entry name" value="4Fe4S_Fe_S_CS"/>
</dbReference>
<dbReference type="KEGG" id="spon:HME9304_01393"/>